<evidence type="ECO:0000313" key="3">
    <source>
        <dbReference type="Proteomes" id="UP000677234"/>
    </source>
</evidence>
<dbReference type="Gene3D" id="2.10.260.10">
    <property type="match status" value="1"/>
</dbReference>
<dbReference type="InterPro" id="IPR037914">
    <property type="entry name" value="SpoVT-AbrB_sf"/>
</dbReference>
<feature type="domain" description="SpoVT-AbrB" evidence="1">
    <location>
        <begin position="6"/>
        <end position="50"/>
    </location>
</feature>
<dbReference type="SMART" id="SM00966">
    <property type="entry name" value="SpoVT_AbrB"/>
    <property type="match status" value="1"/>
</dbReference>
<dbReference type="EMBL" id="CP073708">
    <property type="protein sequence ID" value="QUO43437.1"/>
    <property type="molecule type" value="Genomic_DNA"/>
</dbReference>
<evidence type="ECO:0000313" key="2">
    <source>
        <dbReference type="EMBL" id="QUO43437.1"/>
    </source>
</evidence>
<name>A0ABX7ZA12_9BACL</name>
<protein>
    <submittedName>
        <fullName evidence="2">AbrB/MazE/SpoVT family DNA-binding domain-containing protein</fullName>
    </submittedName>
</protein>
<organism evidence="2 3">
    <name type="scientific">Brevibacillus composti</name>
    <dbReference type="NCBI Taxonomy" id="2796470"/>
    <lineage>
        <taxon>Bacteria</taxon>
        <taxon>Bacillati</taxon>
        <taxon>Bacillota</taxon>
        <taxon>Bacilli</taxon>
        <taxon>Bacillales</taxon>
        <taxon>Paenibacillaceae</taxon>
        <taxon>Brevibacillus</taxon>
    </lineage>
</organism>
<keyword evidence="2" id="KW-0238">DNA-binding</keyword>
<dbReference type="RefSeq" id="WP_111154059.1">
    <property type="nucleotide sequence ID" value="NZ_CP073708.1"/>
</dbReference>
<dbReference type="NCBIfam" id="TIGR01439">
    <property type="entry name" value="lp_hng_hel_AbrB"/>
    <property type="match status" value="1"/>
</dbReference>
<dbReference type="Pfam" id="PF04014">
    <property type="entry name" value="MazE_antitoxin"/>
    <property type="match status" value="1"/>
</dbReference>
<evidence type="ECO:0000259" key="1">
    <source>
        <dbReference type="SMART" id="SM00966"/>
    </source>
</evidence>
<proteinExistence type="predicted"/>
<dbReference type="GO" id="GO:0003677">
    <property type="term" value="F:DNA binding"/>
    <property type="evidence" value="ECO:0007669"/>
    <property type="project" value="UniProtKB-KW"/>
</dbReference>
<sequence length="94" mass="10255">MKSFNKKISKSGSITLPASLRREYGLAEGEKFKIEVDKDGTILLHRTQGHCLFCGAEEEIVTHAGRQVCAGCISMMAAKARGAEYADEFDSTGR</sequence>
<dbReference type="Proteomes" id="UP000677234">
    <property type="component" value="Chromosome"/>
</dbReference>
<accession>A0ABX7ZA12</accession>
<gene>
    <name evidence="2" type="ORF">KDJ56_11045</name>
</gene>
<keyword evidence="3" id="KW-1185">Reference proteome</keyword>
<dbReference type="InterPro" id="IPR007159">
    <property type="entry name" value="SpoVT-AbrB_dom"/>
</dbReference>
<dbReference type="SUPFAM" id="SSF89447">
    <property type="entry name" value="AbrB/MazE/MraZ-like"/>
    <property type="match status" value="1"/>
</dbReference>
<reference evidence="2" key="1">
    <citation type="submission" date="2021-04" db="EMBL/GenBank/DDBJ databases">
        <title>Brevibacillus composti FJAT-54423, complete genome.</title>
        <authorList>
            <person name="Tang R."/>
        </authorList>
    </citation>
    <scope>NUCLEOTIDE SEQUENCE</scope>
    <source>
        <strain evidence="2">FJAT-54424</strain>
    </source>
</reference>